<dbReference type="AlphaFoldDB" id="A0A841FEH0"/>
<organism evidence="1 2">
    <name type="scientific">Phytomonospora endophytica</name>
    <dbReference type="NCBI Taxonomy" id="714109"/>
    <lineage>
        <taxon>Bacteria</taxon>
        <taxon>Bacillati</taxon>
        <taxon>Actinomycetota</taxon>
        <taxon>Actinomycetes</taxon>
        <taxon>Micromonosporales</taxon>
        <taxon>Micromonosporaceae</taxon>
        <taxon>Phytomonospora</taxon>
    </lineage>
</organism>
<dbReference type="EMBL" id="JACHGT010000004">
    <property type="protein sequence ID" value="MBB6034234.1"/>
    <property type="molecule type" value="Genomic_DNA"/>
</dbReference>
<gene>
    <name evidence="1" type="ORF">HNR73_002084</name>
</gene>
<accession>A0A841FEH0</accession>
<reference evidence="1 2" key="1">
    <citation type="submission" date="2020-08" db="EMBL/GenBank/DDBJ databases">
        <title>Genomic Encyclopedia of Type Strains, Phase IV (KMG-IV): sequencing the most valuable type-strain genomes for metagenomic binning, comparative biology and taxonomic classification.</title>
        <authorList>
            <person name="Goeker M."/>
        </authorList>
    </citation>
    <scope>NUCLEOTIDE SEQUENCE [LARGE SCALE GENOMIC DNA]</scope>
    <source>
        <strain evidence="1 2">YIM 65646</strain>
    </source>
</reference>
<comment type="caution">
    <text evidence="1">The sequence shown here is derived from an EMBL/GenBank/DDBJ whole genome shotgun (WGS) entry which is preliminary data.</text>
</comment>
<name>A0A841FEH0_9ACTN</name>
<dbReference type="Proteomes" id="UP000548476">
    <property type="component" value="Unassembled WGS sequence"/>
</dbReference>
<evidence type="ECO:0000313" key="1">
    <source>
        <dbReference type="EMBL" id="MBB6034234.1"/>
    </source>
</evidence>
<keyword evidence="2" id="KW-1185">Reference proteome</keyword>
<sequence length="60" mass="6650">MKACGRWGFRVPEAASARELDVRRAASSRLFPPAILPDRPYLSVRPGNVTNHPFCAETLP</sequence>
<evidence type="ECO:0000313" key="2">
    <source>
        <dbReference type="Proteomes" id="UP000548476"/>
    </source>
</evidence>
<proteinExistence type="predicted"/>
<protein>
    <submittedName>
        <fullName evidence="1">Uncharacterized protein</fullName>
    </submittedName>
</protein>